<evidence type="ECO:0000313" key="3">
    <source>
        <dbReference type="EMBL" id="KRX14503.1"/>
    </source>
</evidence>
<reference evidence="3 4" key="1">
    <citation type="submission" date="2015-01" db="EMBL/GenBank/DDBJ databases">
        <title>Evolution of Trichinella species and genotypes.</title>
        <authorList>
            <person name="Korhonen P.K."/>
            <person name="Edoardo P."/>
            <person name="Giuseppe L.R."/>
            <person name="Gasser R.B."/>
        </authorList>
    </citation>
    <scope>NUCLEOTIDE SEQUENCE [LARGE SCALE GENOMIC DNA]</scope>
    <source>
        <strain evidence="3">ISS37</strain>
    </source>
</reference>
<keyword evidence="4" id="KW-1185">Reference proteome</keyword>
<feature type="compositionally biased region" description="Polar residues" evidence="1">
    <location>
        <begin position="15"/>
        <end position="31"/>
    </location>
</feature>
<dbReference type="EMBL" id="JYDL01000158">
    <property type="protein sequence ID" value="KRX14503.1"/>
    <property type="molecule type" value="Genomic_DNA"/>
</dbReference>
<evidence type="ECO:0000313" key="2">
    <source>
        <dbReference type="EMBL" id="KRX13328.1"/>
    </source>
</evidence>
<protein>
    <submittedName>
        <fullName evidence="3">Uncharacterized protein</fullName>
    </submittedName>
</protein>
<dbReference type="EMBL" id="JYDL01000208">
    <property type="protein sequence ID" value="KRX13328.1"/>
    <property type="molecule type" value="Genomic_DNA"/>
</dbReference>
<dbReference type="Proteomes" id="UP000054630">
    <property type="component" value="Unassembled WGS sequence"/>
</dbReference>
<feature type="region of interest" description="Disordered" evidence="1">
    <location>
        <begin position="1"/>
        <end position="31"/>
    </location>
</feature>
<evidence type="ECO:0000313" key="4">
    <source>
        <dbReference type="Proteomes" id="UP000054630"/>
    </source>
</evidence>
<gene>
    <name evidence="2" type="ORF">T07_10252</name>
    <name evidence="3" type="ORF">T07_6461</name>
</gene>
<organism evidence="3 4">
    <name type="scientific">Trichinella nelsoni</name>
    <dbReference type="NCBI Taxonomy" id="6336"/>
    <lineage>
        <taxon>Eukaryota</taxon>
        <taxon>Metazoa</taxon>
        <taxon>Ecdysozoa</taxon>
        <taxon>Nematoda</taxon>
        <taxon>Enoplea</taxon>
        <taxon>Dorylaimia</taxon>
        <taxon>Trichinellida</taxon>
        <taxon>Trichinellidae</taxon>
        <taxon>Trichinella</taxon>
    </lineage>
</organism>
<evidence type="ECO:0000256" key="1">
    <source>
        <dbReference type="SAM" id="MobiDB-lite"/>
    </source>
</evidence>
<name>A0A0V0RJB8_9BILA</name>
<comment type="caution">
    <text evidence="3">The sequence shown here is derived from an EMBL/GenBank/DDBJ whole genome shotgun (WGS) entry which is preliminary data.</text>
</comment>
<proteinExistence type="predicted"/>
<dbReference type="OrthoDB" id="5936986at2759"/>
<sequence length="80" mass="8775">MRVTSRREEALSSVPPGQQMSKHSICGNEQQQKAKRISQEIQNSELCGQLYRSFAIDCDRLTSSPLIFGTPTSSCGISGL</sequence>
<dbReference type="AlphaFoldDB" id="A0A0V0RJB8"/>
<feature type="compositionally biased region" description="Basic and acidic residues" evidence="1">
    <location>
        <begin position="1"/>
        <end position="10"/>
    </location>
</feature>
<accession>A0A0V0RJB8</accession>